<dbReference type="EMBL" id="UINC01003863">
    <property type="protein sequence ID" value="SVA09886.1"/>
    <property type="molecule type" value="Genomic_DNA"/>
</dbReference>
<name>A0A381T107_9ZZZZ</name>
<dbReference type="AlphaFoldDB" id="A0A381T107"/>
<feature type="non-terminal residue" evidence="2">
    <location>
        <position position="123"/>
    </location>
</feature>
<feature type="non-terminal residue" evidence="2">
    <location>
        <position position="1"/>
    </location>
</feature>
<accession>A0A381T107</accession>
<protein>
    <submittedName>
        <fullName evidence="2">Uncharacterized protein</fullName>
    </submittedName>
</protein>
<dbReference type="InterPro" id="IPR019225">
    <property type="entry name" value="DUF2155"/>
</dbReference>
<proteinExistence type="predicted"/>
<organism evidence="2">
    <name type="scientific">marine metagenome</name>
    <dbReference type="NCBI Taxonomy" id="408172"/>
    <lineage>
        <taxon>unclassified sequences</taxon>
        <taxon>metagenomes</taxon>
        <taxon>ecological metagenomes</taxon>
    </lineage>
</organism>
<reference evidence="2" key="1">
    <citation type="submission" date="2018-05" db="EMBL/GenBank/DDBJ databases">
        <authorList>
            <person name="Lanie J.A."/>
            <person name="Ng W.-L."/>
            <person name="Kazmierczak K.M."/>
            <person name="Andrzejewski T.M."/>
            <person name="Davidsen T.M."/>
            <person name="Wayne K.J."/>
            <person name="Tettelin H."/>
            <person name="Glass J.I."/>
            <person name="Rusch D."/>
            <person name="Podicherti R."/>
            <person name="Tsui H.-C.T."/>
            <person name="Winkler M.E."/>
        </authorList>
    </citation>
    <scope>NUCLEOTIDE SEQUENCE</scope>
</reference>
<sequence length="123" mass="13730">VNLQDLQPTFEEETDAIDPEKDGQISKIKSKKKTDIGTSETVVKFRALDKITAKTSDIAIVVGKKKRVGHLEILPKKCAKSQGGNNKGVVAYIQVKDLSEKRSDKIFVFNGWTFSSSPFLREF</sequence>
<evidence type="ECO:0000313" key="2">
    <source>
        <dbReference type="EMBL" id="SVA09886.1"/>
    </source>
</evidence>
<evidence type="ECO:0000256" key="1">
    <source>
        <dbReference type="SAM" id="MobiDB-lite"/>
    </source>
</evidence>
<feature type="region of interest" description="Disordered" evidence="1">
    <location>
        <begin position="1"/>
        <end position="30"/>
    </location>
</feature>
<gene>
    <name evidence="2" type="ORF">METZ01_LOCUS62740</name>
</gene>
<dbReference type="Pfam" id="PF09923">
    <property type="entry name" value="DUF2155"/>
    <property type="match status" value="1"/>
</dbReference>